<keyword evidence="2 9" id="KW-1003">Cell membrane</keyword>
<evidence type="ECO:0000256" key="5">
    <source>
        <dbReference type="ARBA" id="ARBA00022692"/>
    </source>
</evidence>
<comment type="subunit">
    <text evidence="9">Part of a complex composed of FtsB, FtsL and FtsQ.</text>
</comment>
<evidence type="ECO:0000256" key="1">
    <source>
        <dbReference type="ARBA" id="ARBA00004370"/>
    </source>
</evidence>
<accession>A0A2S7XQQ9</accession>
<keyword evidence="3 9" id="KW-0997">Cell inner membrane</keyword>
<proteinExistence type="inferred from homology"/>
<dbReference type="GO" id="GO:0032153">
    <property type="term" value="C:cell division site"/>
    <property type="evidence" value="ECO:0007669"/>
    <property type="project" value="UniProtKB-UniRule"/>
</dbReference>
<comment type="similarity">
    <text evidence="9">Belongs to the FtsQ/DivIB family. FtsQ subfamily.</text>
</comment>
<keyword evidence="14" id="KW-1185">Reference proteome</keyword>
<dbReference type="InterPro" id="IPR034746">
    <property type="entry name" value="POTRA"/>
</dbReference>
<sequence length="241" mass="27055">MLALLVVMAIGVAGWLFNDWEPRLLPIRVIEVKGELHHYSSQLLQKTLTARLRGGLLTVDLLELKAAAEDLSWVGHASLRRVWPDRLEVEVEEYRPLARWNQDSLVTATGIVFKKGTGIVPEGLAQLEAEEPRAPEVVARYQEWREALRHIGHAITVLSVDSRGDWQVELAKGTRLRLGTDTVEERFARFIASAPQLEAAGHPLRVDLRYRNGFAVKWAPNVEPAVPTPNKDRPMQSGNRG</sequence>
<keyword evidence="4 9" id="KW-0132">Cell division</keyword>
<dbReference type="InterPro" id="IPR005548">
    <property type="entry name" value="Cell_div_FtsQ/DivIB_C"/>
</dbReference>
<dbReference type="EMBL" id="PPGH01000037">
    <property type="protein sequence ID" value="PQJ95798.1"/>
    <property type="molecule type" value="Genomic_DNA"/>
</dbReference>
<dbReference type="PROSITE" id="PS51779">
    <property type="entry name" value="POTRA"/>
    <property type="match status" value="1"/>
</dbReference>
<dbReference type="Pfam" id="PF03799">
    <property type="entry name" value="FtsQ_DivIB_C"/>
    <property type="match status" value="1"/>
</dbReference>
<evidence type="ECO:0000256" key="6">
    <source>
        <dbReference type="ARBA" id="ARBA00022989"/>
    </source>
</evidence>
<dbReference type="InterPro" id="IPR001711">
    <property type="entry name" value="PLipase_C_Pinositol-sp_Y"/>
</dbReference>
<dbReference type="Pfam" id="PF08478">
    <property type="entry name" value="POTRA_1"/>
    <property type="match status" value="1"/>
</dbReference>
<dbReference type="PROSITE" id="PS50008">
    <property type="entry name" value="PIPLC_Y_DOMAIN"/>
    <property type="match status" value="1"/>
</dbReference>
<dbReference type="InterPro" id="IPR045335">
    <property type="entry name" value="FtsQ_C_sf"/>
</dbReference>
<protein>
    <recommendedName>
        <fullName evidence="9">Cell division protein FtsQ</fullName>
    </recommendedName>
</protein>
<dbReference type="OrthoDB" id="9790370at2"/>
<evidence type="ECO:0000313" key="13">
    <source>
        <dbReference type="EMBL" id="PQJ95798.1"/>
    </source>
</evidence>
<organism evidence="13 14">
    <name type="scientific">Chromatium okenii</name>
    <dbReference type="NCBI Taxonomy" id="61644"/>
    <lineage>
        <taxon>Bacteria</taxon>
        <taxon>Pseudomonadati</taxon>
        <taxon>Pseudomonadota</taxon>
        <taxon>Gammaproteobacteria</taxon>
        <taxon>Chromatiales</taxon>
        <taxon>Chromatiaceae</taxon>
        <taxon>Chromatium</taxon>
    </lineage>
</organism>
<comment type="caution">
    <text evidence="13">The sequence shown here is derived from an EMBL/GenBank/DDBJ whole genome shotgun (WGS) entry which is preliminary data.</text>
</comment>
<dbReference type="GO" id="GO:0090529">
    <property type="term" value="P:cell septum assembly"/>
    <property type="evidence" value="ECO:0007669"/>
    <property type="project" value="InterPro"/>
</dbReference>
<keyword evidence="5 9" id="KW-0812">Transmembrane</keyword>
<dbReference type="InterPro" id="IPR026579">
    <property type="entry name" value="FtsQ"/>
</dbReference>
<comment type="function">
    <text evidence="9">Essential cell division protein. May link together the upstream cell division proteins, which are predominantly cytoplasmic, with the downstream cell division proteins, which are predominantly periplasmic. May control correct divisome assembly.</text>
</comment>
<dbReference type="Proteomes" id="UP000239936">
    <property type="component" value="Unassembled WGS sequence"/>
</dbReference>
<evidence type="ECO:0000256" key="10">
    <source>
        <dbReference type="SAM" id="MobiDB-lite"/>
    </source>
</evidence>
<comment type="subcellular location">
    <subcellularLocation>
        <location evidence="9">Cell inner membrane</location>
        <topology evidence="9">Single-pass type II membrane protein</topology>
    </subcellularLocation>
    <subcellularLocation>
        <location evidence="1">Membrane</location>
    </subcellularLocation>
    <text evidence="9">Localizes to the division septum.</text>
</comment>
<evidence type="ECO:0000256" key="9">
    <source>
        <dbReference type="HAMAP-Rule" id="MF_00911"/>
    </source>
</evidence>
<keyword evidence="8 9" id="KW-0131">Cell cycle</keyword>
<gene>
    <name evidence="9" type="primary">ftsQ</name>
    <name evidence="13" type="ORF">CXB77_15145</name>
</gene>
<dbReference type="AlphaFoldDB" id="A0A2S7XQQ9"/>
<reference evidence="13 14" key="1">
    <citation type="submission" date="2018-01" db="EMBL/GenBank/DDBJ databases">
        <title>The complete genome sequence of Chromatium okenii LaCa, a purple sulfur bacterium with a turbulent life.</title>
        <authorList>
            <person name="Luedin S.M."/>
            <person name="Liechti N."/>
            <person name="Storelli N."/>
            <person name="Danza F."/>
            <person name="Wittwer M."/>
            <person name="Pothier J.F."/>
            <person name="Tonolla M.A."/>
        </authorList>
    </citation>
    <scope>NUCLEOTIDE SEQUENCE [LARGE SCALE GENOMIC DNA]</scope>
    <source>
        <strain evidence="13 14">LaCa</strain>
    </source>
</reference>
<dbReference type="GO" id="GO:0006629">
    <property type="term" value="P:lipid metabolic process"/>
    <property type="evidence" value="ECO:0007669"/>
    <property type="project" value="InterPro"/>
</dbReference>
<dbReference type="GO" id="GO:0004435">
    <property type="term" value="F:phosphatidylinositol-4,5-bisphosphate phospholipase C activity"/>
    <property type="evidence" value="ECO:0007669"/>
    <property type="project" value="InterPro"/>
</dbReference>
<evidence type="ECO:0000256" key="4">
    <source>
        <dbReference type="ARBA" id="ARBA00022618"/>
    </source>
</evidence>
<feature type="domain" description="PI-PLC Y-box" evidence="11">
    <location>
        <begin position="79"/>
        <end position="108"/>
    </location>
</feature>
<keyword evidence="6 9" id="KW-1133">Transmembrane helix</keyword>
<dbReference type="PANTHER" id="PTHR35851">
    <property type="entry name" value="CELL DIVISION PROTEIN FTSQ"/>
    <property type="match status" value="1"/>
</dbReference>
<evidence type="ECO:0000259" key="12">
    <source>
        <dbReference type="PROSITE" id="PS51779"/>
    </source>
</evidence>
<dbReference type="Gene3D" id="3.10.20.310">
    <property type="entry name" value="membrane protein fhac"/>
    <property type="match status" value="1"/>
</dbReference>
<evidence type="ECO:0000256" key="8">
    <source>
        <dbReference type="ARBA" id="ARBA00023306"/>
    </source>
</evidence>
<dbReference type="Gene3D" id="3.40.50.11690">
    <property type="entry name" value="Cell division protein FtsQ/DivIB"/>
    <property type="match status" value="1"/>
</dbReference>
<evidence type="ECO:0000259" key="11">
    <source>
        <dbReference type="PROSITE" id="PS50008"/>
    </source>
</evidence>
<evidence type="ECO:0000256" key="2">
    <source>
        <dbReference type="ARBA" id="ARBA00022475"/>
    </source>
</evidence>
<keyword evidence="7 9" id="KW-0472">Membrane</keyword>
<name>A0A2S7XQQ9_9GAMM</name>
<dbReference type="GO" id="GO:0035556">
    <property type="term" value="P:intracellular signal transduction"/>
    <property type="evidence" value="ECO:0007669"/>
    <property type="project" value="InterPro"/>
</dbReference>
<dbReference type="HAMAP" id="MF_00911">
    <property type="entry name" value="FtsQ_subfam"/>
    <property type="match status" value="1"/>
</dbReference>
<evidence type="ECO:0000256" key="7">
    <source>
        <dbReference type="ARBA" id="ARBA00023136"/>
    </source>
</evidence>
<feature type="region of interest" description="Disordered" evidence="10">
    <location>
        <begin position="222"/>
        <end position="241"/>
    </location>
</feature>
<dbReference type="GO" id="GO:0043093">
    <property type="term" value="P:FtsZ-dependent cytokinesis"/>
    <property type="evidence" value="ECO:0007669"/>
    <property type="project" value="UniProtKB-UniRule"/>
</dbReference>
<dbReference type="GO" id="GO:0005886">
    <property type="term" value="C:plasma membrane"/>
    <property type="evidence" value="ECO:0007669"/>
    <property type="project" value="UniProtKB-SubCell"/>
</dbReference>
<dbReference type="PANTHER" id="PTHR35851:SF1">
    <property type="entry name" value="CELL DIVISION PROTEIN FTSQ"/>
    <property type="match status" value="1"/>
</dbReference>
<dbReference type="InterPro" id="IPR013685">
    <property type="entry name" value="POTRA_FtsQ_type"/>
</dbReference>
<feature type="domain" description="POTRA" evidence="12">
    <location>
        <begin position="25"/>
        <end position="94"/>
    </location>
</feature>
<evidence type="ECO:0000256" key="3">
    <source>
        <dbReference type="ARBA" id="ARBA00022519"/>
    </source>
</evidence>
<evidence type="ECO:0000313" key="14">
    <source>
        <dbReference type="Proteomes" id="UP000239936"/>
    </source>
</evidence>